<comment type="caution">
    <text evidence="2">The sequence shown here is derived from an EMBL/GenBank/DDBJ whole genome shotgun (WGS) entry which is preliminary data.</text>
</comment>
<dbReference type="AlphaFoldDB" id="A0A4Q7AEZ4"/>
<proteinExistence type="predicted"/>
<gene>
    <name evidence="2" type="ORF">EXU28_18655</name>
</gene>
<protein>
    <submittedName>
        <fullName evidence="2">DUF2523 domain-containing protein</fullName>
    </submittedName>
</protein>
<keyword evidence="1" id="KW-0472">Membrane</keyword>
<dbReference type="Pfam" id="PF10734">
    <property type="entry name" value="DUF2523"/>
    <property type="match status" value="1"/>
</dbReference>
<reference evidence="2 3" key="1">
    <citation type="submission" date="2019-02" db="EMBL/GenBank/DDBJ databases">
        <title>The Batch Genome Submission of Acinetobacter spp. strains.</title>
        <authorList>
            <person name="Qin J."/>
            <person name="Hu Y."/>
            <person name="Ye H."/>
            <person name="Wei L."/>
            <person name="Feng Y."/>
            <person name="Zong Z."/>
        </authorList>
    </citation>
    <scope>NUCLEOTIDE SEQUENCE [LARGE SCALE GENOMIC DNA]</scope>
    <source>
        <strain evidence="2 3">WCHAW060049</strain>
    </source>
</reference>
<dbReference type="RefSeq" id="WP_130169023.1">
    <property type="nucleotide sequence ID" value="NZ_SGSQ01000055.1"/>
</dbReference>
<evidence type="ECO:0000313" key="3">
    <source>
        <dbReference type="Proteomes" id="UP000293863"/>
    </source>
</evidence>
<name>A0A4Q7AEZ4_9GAMM</name>
<feature type="transmembrane region" description="Helical" evidence="1">
    <location>
        <begin position="6"/>
        <end position="33"/>
    </location>
</feature>
<sequence>MPALLAWFAGYLISSLIMRLLVGAGLSVLSFYFVNDLMNTAEEMIKNSILGLPTVALGFIRLYQIDRCISVILSALSLAAYIKTAKVFIGRN</sequence>
<dbReference type="EMBL" id="SGSQ01000055">
    <property type="protein sequence ID" value="RZG42754.1"/>
    <property type="molecule type" value="Genomic_DNA"/>
</dbReference>
<dbReference type="InterPro" id="IPR019670">
    <property type="entry name" value="DUF2523"/>
</dbReference>
<dbReference type="Proteomes" id="UP000293863">
    <property type="component" value="Unassembled WGS sequence"/>
</dbReference>
<keyword evidence="1" id="KW-1133">Transmembrane helix</keyword>
<keyword evidence="1" id="KW-0812">Transmembrane</keyword>
<organism evidence="2 3">
    <name type="scientific">Acinetobacter wuhouensis</name>
    <dbReference type="NCBI Taxonomy" id="1879050"/>
    <lineage>
        <taxon>Bacteria</taxon>
        <taxon>Pseudomonadati</taxon>
        <taxon>Pseudomonadota</taxon>
        <taxon>Gammaproteobacteria</taxon>
        <taxon>Moraxellales</taxon>
        <taxon>Moraxellaceae</taxon>
        <taxon>Acinetobacter</taxon>
    </lineage>
</organism>
<keyword evidence="3" id="KW-1185">Reference proteome</keyword>
<evidence type="ECO:0000256" key="1">
    <source>
        <dbReference type="SAM" id="Phobius"/>
    </source>
</evidence>
<accession>A0A4Q7AEZ4</accession>
<evidence type="ECO:0000313" key="2">
    <source>
        <dbReference type="EMBL" id="RZG42754.1"/>
    </source>
</evidence>